<evidence type="ECO:0000313" key="4">
    <source>
        <dbReference type="Proteomes" id="UP000037923"/>
    </source>
</evidence>
<dbReference type="GO" id="GO:0003677">
    <property type="term" value="F:DNA binding"/>
    <property type="evidence" value="ECO:0007669"/>
    <property type="project" value="InterPro"/>
</dbReference>
<dbReference type="RefSeq" id="XP_015659371.1">
    <property type="nucleotide sequence ID" value="XM_015801970.1"/>
</dbReference>
<feature type="compositionally biased region" description="Low complexity" evidence="1">
    <location>
        <begin position="211"/>
        <end position="220"/>
    </location>
</feature>
<keyword evidence="4" id="KW-1185">Reference proteome</keyword>
<dbReference type="Proteomes" id="UP000037923">
    <property type="component" value="Unassembled WGS sequence"/>
</dbReference>
<dbReference type="Gene3D" id="2.30.31.40">
    <property type="match status" value="1"/>
</dbReference>
<name>A0A0M9G2J1_LEPPY</name>
<dbReference type="SUPFAM" id="SSF54447">
    <property type="entry name" value="ssDNA-binding transcriptional regulator domain"/>
    <property type="match status" value="1"/>
</dbReference>
<sequence>MLRFVSRKVPLAAMALSVARFQSSAVVGESAAAAAAARPFPNRRNYRSTQLLPRFEIHDVRDEAAQGSMTRVSVDGKQLLLSQFPQLGPRKADPNDPSPQFDRERRISLRFRHMDLAALVCVVEGRLPSHHMTNSAYELVFEKSPSGYVVKGQVHRTSSQAKEEWSVRFENQFAVTLEHFLQSALTESFGFVEYQHAVAEQARRSTRTGDNNSQSQNQNQNRRRNNNGRRANSSSSSNSKASVEKAAEADDSSIS</sequence>
<reference evidence="3 4" key="1">
    <citation type="submission" date="2015-07" db="EMBL/GenBank/DDBJ databases">
        <title>High-quality genome of monoxenous trypanosomatid Leptomonas pyrrhocoris.</title>
        <authorList>
            <person name="Flegontov P."/>
            <person name="Butenko A."/>
            <person name="Firsov S."/>
            <person name="Vlcek C."/>
            <person name="Logacheva M.D."/>
            <person name="Field M."/>
            <person name="Filatov D."/>
            <person name="Flegontova O."/>
            <person name="Gerasimov E."/>
            <person name="Jackson A.P."/>
            <person name="Kelly S."/>
            <person name="Opperdoes F."/>
            <person name="O'Reilly A."/>
            <person name="Votypka J."/>
            <person name="Yurchenko V."/>
            <person name="Lukes J."/>
        </authorList>
    </citation>
    <scope>NUCLEOTIDE SEQUENCE [LARGE SCALE GENOMIC DNA]</scope>
    <source>
        <strain evidence="3">H10</strain>
    </source>
</reference>
<dbReference type="InterPro" id="IPR032680">
    <property type="entry name" value="SUN1_N"/>
</dbReference>
<protein>
    <submittedName>
        <fullName evidence="3">Putative mitochondrial mitochondrial RNA binding protein 1,gBP21, MRP1</fullName>
    </submittedName>
</protein>
<dbReference type="GO" id="GO:0006355">
    <property type="term" value="P:regulation of DNA-templated transcription"/>
    <property type="evidence" value="ECO:0007669"/>
    <property type="project" value="InterPro"/>
</dbReference>
<feature type="compositionally biased region" description="Low complexity" evidence="1">
    <location>
        <begin position="228"/>
        <end position="239"/>
    </location>
</feature>
<organism evidence="3 4">
    <name type="scientific">Leptomonas pyrrhocoris</name>
    <name type="common">Firebug parasite</name>
    <dbReference type="NCBI Taxonomy" id="157538"/>
    <lineage>
        <taxon>Eukaryota</taxon>
        <taxon>Discoba</taxon>
        <taxon>Euglenozoa</taxon>
        <taxon>Kinetoplastea</taxon>
        <taxon>Metakinetoplastina</taxon>
        <taxon>Trypanosomatida</taxon>
        <taxon>Trypanosomatidae</taxon>
        <taxon>Leishmaniinae</taxon>
        <taxon>Leptomonas</taxon>
    </lineage>
</organism>
<feature type="domain" description="SUN" evidence="2">
    <location>
        <begin position="25"/>
        <end position="190"/>
    </location>
</feature>
<evidence type="ECO:0000313" key="3">
    <source>
        <dbReference type="EMBL" id="KPA80933.1"/>
    </source>
</evidence>
<evidence type="ECO:0000259" key="2">
    <source>
        <dbReference type="Pfam" id="PF09387"/>
    </source>
</evidence>
<dbReference type="Pfam" id="PF09387">
    <property type="entry name" value="MRP"/>
    <property type="match status" value="1"/>
</dbReference>
<dbReference type="VEuPathDB" id="TriTrypDB:LpyrH10_07_1370"/>
<dbReference type="EMBL" id="LGTL01000007">
    <property type="protein sequence ID" value="KPA80933.1"/>
    <property type="molecule type" value="Genomic_DNA"/>
</dbReference>
<dbReference type="RefSeq" id="XP_015659372.1">
    <property type="nucleotide sequence ID" value="XM_015801971.1"/>
</dbReference>
<dbReference type="EMBL" id="LGTL01000007">
    <property type="protein sequence ID" value="KPA80934.1"/>
    <property type="molecule type" value="Genomic_DNA"/>
</dbReference>
<gene>
    <name evidence="3" type="ORF">ABB37_04330</name>
</gene>
<dbReference type="EMBL" id="LGTL01000007">
    <property type="protein sequence ID" value="KPA80932.1"/>
    <property type="molecule type" value="Genomic_DNA"/>
</dbReference>
<dbReference type="InterPro" id="IPR009044">
    <property type="entry name" value="ssDNA-bd_transcriptional_reg"/>
</dbReference>
<accession>A0A0M9G2J1</accession>
<dbReference type="AlphaFoldDB" id="A0A0M9G2J1"/>
<dbReference type="GeneID" id="26904621"/>
<evidence type="ECO:0000256" key="1">
    <source>
        <dbReference type="SAM" id="MobiDB-lite"/>
    </source>
</evidence>
<feature type="region of interest" description="Disordered" evidence="1">
    <location>
        <begin position="202"/>
        <end position="255"/>
    </location>
</feature>
<proteinExistence type="predicted"/>
<dbReference type="RefSeq" id="XP_015659373.1">
    <property type="nucleotide sequence ID" value="XM_015801972.1"/>
</dbReference>
<dbReference type="OMA" id="CGERIPK"/>
<comment type="caution">
    <text evidence="3">The sequence shown here is derived from an EMBL/GenBank/DDBJ whole genome shotgun (WGS) entry which is preliminary data.</text>
</comment>
<dbReference type="OrthoDB" id="244752at2759"/>